<evidence type="ECO:0000313" key="2">
    <source>
        <dbReference type="EMBL" id="GGB55801.1"/>
    </source>
</evidence>
<accession>A0A916TLA6</accession>
<dbReference type="Proteomes" id="UP000605148">
    <property type="component" value="Unassembled WGS sequence"/>
</dbReference>
<evidence type="ECO:0000256" key="1">
    <source>
        <dbReference type="SAM" id="MobiDB-lite"/>
    </source>
</evidence>
<organism evidence="2 3">
    <name type="scientific">Roseibium aquae</name>
    <dbReference type="NCBI Taxonomy" id="1323746"/>
    <lineage>
        <taxon>Bacteria</taxon>
        <taxon>Pseudomonadati</taxon>
        <taxon>Pseudomonadota</taxon>
        <taxon>Alphaproteobacteria</taxon>
        <taxon>Hyphomicrobiales</taxon>
        <taxon>Stappiaceae</taxon>
        <taxon>Roseibium</taxon>
    </lineage>
</organism>
<keyword evidence="3" id="KW-1185">Reference proteome</keyword>
<reference evidence="2" key="1">
    <citation type="journal article" date="2014" name="Int. J. Syst. Evol. Microbiol.">
        <title>Complete genome sequence of Corynebacterium casei LMG S-19264T (=DSM 44701T), isolated from a smear-ripened cheese.</title>
        <authorList>
            <consortium name="US DOE Joint Genome Institute (JGI-PGF)"/>
            <person name="Walter F."/>
            <person name="Albersmeier A."/>
            <person name="Kalinowski J."/>
            <person name="Ruckert C."/>
        </authorList>
    </citation>
    <scope>NUCLEOTIDE SEQUENCE</scope>
    <source>
        <strain evidence="2">CGMCC 1.12426</strain>
    </source>
</reference>
<gene>
    <name evidence="2" type="ORF">GCM10011316_29860</name>
</gene>
<proteinExistence type="predicted"/>
<feature type="compositionally biased region" description="Basic and acidic residues" evidence="1">
    <location>
        <begin position="49"/>
        <end position="58"/>
    </location>
</feature>
<reference evidence="2" key="2">
    <citation type="submission" date="2020-09" db="EMBL/GenBank/DDBJ databases">
        <authorList>
            <person name="Sun Q."/>
            <person name="Zhou Y."/>
        </authorList>
    </citation>
    <scope>NUCLEOTIDE SEQUENCE</scope>
    <source>
        <strain evidence="2">CGMCC 1.12426</strain>
    </source>
</reference>
<name>A0A916TLA6_9HYPH</name>
<evidence type="ECO:0000313" key="3">
    <source>
        <dbReference type="Proteomes" id="UP000605148"/>
    </source>
</evidence>
<comment type="caution">
    <text evidence="2">The sequence shown here is derived from an EMBL/GenBank/DDBJ whole genome shotgun (WGS) entry which is preliminary data.</text>
</comment>
<dbReference type="EMBL" id="BMFA01000009">
    <property type="protein sequence ID" value="GGB55801.1"/>
    <property type="molecule type" value="Genomic_DNA"/>
</dbReference>
<feature type="compositionally biased region" description="Basic residues" evidence="1">
    <location>
        <begin position="59"/>
        <end position="70"/>
    </location>
</feature>
<sequence>MRIKAGLIEANHDGTGNARQTLRLYSARHVGKRLARWRGLRCRRTKAKPRNEHREQKGKTTHHHNSMPQA</sequence>
<dbReference type="AlphaFoldDB" id="A0A916TLA6"/>
<feature type="region of interest" description="Disordered" evidence="1">
    <location>
        <begin position="44"/>
        <end position="70"/>
    </location>
</feature>
<protein>
    <submittedName>
        <fullName evidence="2">Uncharacterized protein</fullName>
    </submittedName>
</protein>